<dbReference type="OrthoDB" id="10571206at2759"/>
<sequence>MGQPNAKPVGERRATTESLALLVAAYSALVYHATFTWLFPLVDALFGDVFVFSSLCRGLSTVVQAAHLGVHLPYVAFVLFDKDEIFYRTPTHNVWDFDREETSTHLLRLPWLALWITLFLYYFVEFFVAPTNASTTATTATVSKPLTPVKLVPHPIPEAKMQDDKLVGNIIHAKNGVLKGIEKGKLKPKADRTASSLGAAPSTAEQPVPTPKTKGPKKSLRKRVLSWLKSSERSQRRDGDDKATAIIAT</sequence>
<feature type="transmembrane region" description="Helical" evidence="2">
    <location>
        <begin position="106"/>
        <end position="124"/>
    </location>
</feature>
<evidence type="ECO:0000313" key="3">
    <source>
        <dbReference type="EMBL" id="KDO32196.1"/>
    </source>
</evidence>
<feature type="compositionally biased region" description="Basic and acidic residues" evidence="1">
    <location>
        <begin position="230"/>
        <end position="243"/>
    </location>
</feature>
<feature type="compositionally biased region" description="Basic and acidic residues" evidence="1">
    <location>
        <begin position="182"/>
        <end position="192"/>
    </location>
</feature>
<feature type="transmembrane region" description="Helical" evidence="2">
    <location>
        <begin position="20"/>
        <end position="39"/>
    </location>
</feature>
<proteinExistence type="predicted"/>
<dbReference type="RefSeq" id="XP_012197376.1">
    <property type="nucleotide sequence ID" value="XM_012341986.1"/>
</dbReference>
<keyword evidence="2" id="KW-0812">Transmembrane</keyword>
<feature type="region of interest" description="Disordered" evidence="1">
    <location>
        <begin position="182"/>
        <end position="249"/>
    </location>
</feature>
<dbReference type="EMBL" id="KK583196">
    <property type="protein sequence ID" value="KDO32196.1"/>
    <property type="molecule type" value="Genomic_DNA"/>
</dbReference>
<evidence type="ECO:0000256" key="2">
    <source>
        <dbReference type="SAM" id="Phobius"/>
    </source>
</evidence>
<keyword evidence="2" id="KW-0472">Membrane</keyword>
<dbReference type="Proteomes" id="UP000030745">
    <property type="component" value="Unassembled WGS sequence"/>
</dbReference>
<reference evidence="3 4" key="1">
    <citation type="journal article" date="2013" name="PLoS Genet.">
        <title>Distinctive expansion of potential virulence genes in the genome of the oomycete fish pathogen Saprolegnia parasitica.</title>
        <authorList>
            <person name="Jiang R.H."/>
            <person name="de Bruijn I."/>
            <person name="Haas B.J."/>
            <person name="Belmonte R."/>
            <person name="Lobach L."/>
            <person name="Christie J."/>
            <person name="van den Ackerveken G."/>
            <person name="Bottin A."/>
            <person name="Bulone V."/>
            <person name="Diaz-Moreno S.M."/>
            <person name="Dumas B."/>
            <person name="Fan L."/>
            <person name="Gaulin E."/>
            <person name="Govers F."/>
            <person name="Grenville-Briggs L.J."/>
            <person name="Horner N.R."/>
            <person name="Levin J.Z."/>
            <person name="Mammella M."/>
            <person name="Meijer H.J."/>
            <person name="Morris P."/>
            <person name="Nusbaum C."/>
            <person name="Oome S."/>
            <person name="Phillips A.J."/>
            <person name="van Rooyen D."/>
            <person name="Rzeszutek E."/>
            <person name="Saraiva M."/>
            <person name="Secombes C.J."/>
            <person name="Seidl M.F."/>
            <person name="Snel B."/>
            <person name="Stassen J.H."/>
            <person name="Sykes S."/>
            <person name="Tripathy S."/>
            <person name="van den Berg H."/>
            <person name="Vega-Arreguin J.C."/>
            <person name="Wawra S."/>
            <person name="Young S.K."/>
            <person name="Zeng Q."/>
            <person name="Dieguez-Uribeondo J."/>
            <person name="Russ C."/>
            <person name="Tyler B.M."/>
            <person name="van West P."/>
        </authorList>
    </citation>
    <scope>NUCLEOTIDE SEQUENCE [LARGE SCALE GENOMIC DNA]</scope>
    <source>
        <strain evidence="3 4">CBS 223.65</strain>
    </source>
</reference>
<dbReference type="GeneID" id="24125922"/>
<name>A0A067D0D3_SAPPC</name>
<keyword evidence="2" id="KW-1133">Transmembrane helix</keyword>
<protein>
    <submittedName>
        <fullName evidence="3">Uncharacterized protein</fullName>
    </submittedName>
</protein>
<feature type="compositionally biased region" description="Basic residues" evidence="1">
    <location>
        <begin position="214"/>
        <end position="224"/>
    </location>
</feature>
<dbReference type="AlphaFoldDB" id="A0A067D0D3"/>
<gene>
    <name evidence="3" type="ORF">SPRG_03413</name>
</gene>
<dbReference type="VEuPathDB" id="FungiDB:SPRG_03413"/>
<dbReference type="OMA" id="DECFYRI"/>
<dbReference type="KEGG" id="spar:SPRG_03413"/>
<accession>A0A067D0D3</accession>
<keyword evidence="4" id="KW-1185">Reference proteome</keyword>
<organism evidence="3 4">
    <name type="scientific">Saprolegnia parasitica (strain CBS 223.65)</name>
    <dbReference type="NCBI Taxonomy" id="695850"/>
    <lineage>
        <taxon>Eukaryota</taxon>
        <taxon>Sar</taxon>
        <taxon>Stramenopiles</taxon>
        <taxon>Oomycota</taxon>
        <taxon>Saprolegniomycetes</taxon>
        <taxon>Saprolegniales</taxon>
        <taxon>Saprolegniaceae</taxon>
        <taxon>Saprolegnia</taxon>
    </lineage>
</organism>
<evidence type="ECO:0000256" key="1">
    <source>
        <dbReference type="SAM" id="MobiDB-lite"/>
    </source>
</evidence>
<evidence type="ECO:0000313" key="4">
    <source>
        <dbReference type="Proteomes" id="UP000030745"/>
    </source>
</evidence>